<accession>A0A848QL38</accession>
<dbReference type="GO" id="GO:0005737">
    <property type="term" value="C:cytoplasm"/>
    <property type="evidence" value="ECO:0007669"/>
    <property type="project" value="TreeGrafter"/>
</dbReference>
<proteinExistence type="predicted"/>
<dbReference type="Gene3D" id="3.40.50.300">
    <property type="entry name" value="P-loop containing nucleotide triphosphate hydrolases"/>
    <property type="match status" value="1"/>
</dbReference>
<protein>
    <submittedName>
        <fullName evidence="3">Cell division protein ZapE</fullName>
    </submittedName>
</protein>
<reference evidence="3 4" key="1">
    <citation type="submission" date="2020-04" db="EMBL/GenBank/DDBJ databases">
        <authorList>
            <person name="Liu A."/>
        </authorList>
    </citation>
    <scope>NUCLEOTIDE SEQUENCE [LARGE SCALE GENOMIC DNA]</scope>
    <source>
        <strain evidence="3 4">RZ02</strain>
    </source>
</reference>
<dbReference type="Proteomes" id="UP000561181">
    <property type="component" value="Unassembled WGS sequence"/>
</dbReference>
<dbReference type="PANTHER" id="PTHR12169:SF6">
    <property type="entry name" value="AFG1-LIKE ATPASE"/>
    <property type="match status" value="1"/>
</dbReference>
<dbReference type="GO" id="GO:0051301">
    <property type="term" value="P:cell division"/>
    <property type="evidence" value="ECO:0007669"/>
    <property type="project" value="UniProtKB-KW"/>
</dbReference>
<dbReference type="InterPro" id="IPR027417">
    <property type="entry name" value="P-loop_NTPase"/>
</dbReference>
<dbReference type="GO" id="GO:0005524">
    <property type="term" value="F:ATP binding"/>
    <property type="evidence" value="ECO:0007669"/>
    <property type="project" value="UniProtKB-KW"/>
</dbReference>
<dbReference type="NCBIfam" id="NF040713">
    <property type="entry name" value="ZapE"/>
    <property type="match status" value="1"/>
</dbReference>
<name>A0A848QL38_9SPHN</name>
<dbReference type="PANTHER" id="PTHR12169">
    <property type="entry name" value="ATPASE N2B"/>
    <property type="match status" value="1"/>
</dbReference>
<dbReference type="AlphaFoldDB" id="A0A848QL38"/>
<organism evidence="3 4">
    <name type="scientific">Pontixanthobacter rizhaonensis</name>
    <dbReference type="NCBI Taxonomy" id="2730337"/>
    <lineage>
        <taxon>Bacteria</taxon>
        <taxon>Pseudomonadati</taxon>
        <taxon>Pseudomonadota</taxon>
        <taxon>Alphaproteobacteria</taxon>
        <taxon>Sphingomonadales</taxon>
        <taxon>Erythrobacteraceae</taxon>
        <taxon>Pontixanthobacter</taxon>
    </lineage>
</organism>
<keyword evidence="3" id="KW-0132">Cell division</keyword>
<gene>
    <name evidence="3" type="ORF">HKD42_05655</name>
</gene>
<evidence type="ECO:0000313" key="3">
    <source>
        <dbReference type="EMBL" id="NMW31539.1"/>
    </source>
</evidence>
<evidence type="ECO:0000313" key="4">
    <source>
        <dbReference type="Proteomes" id="UP000561181"/>
    </source>
</evidence>
<sequence length="376" mass="41833">MTGSPVSRYEELVAAGELKSDPEQQTAARRLAQLRHELATQSPTGFLGRLFGKAPPSPRGIYMWGGVGRGKSMLMDLFHESLAIEQKRRVHFHAFMLEVHALLRKERKKEQGDPIPPVAATIARNVRCLAFDEMVVNNSADAMIMSRLFKALIVDEGVTVVSTSNRAPSELYKDGLNREHFLPFIDLIEDRLDVMPLNGPVDYRLERLAGIDSWHTPLGDAATAQVREAFFRLTDYSPDDADNVPSADLDLGGGRKLHVPRALKGVAVFSFSRLCKEPRGASDYLAIARTYHSVIIVGIPTLGPEDRNEAARFVTLIDALYEYRVKLFVTAAAEPETLYQAGDGSFEFERTVSRLMEMQSDDYMALGHGVEENPNI</sequence>
<keyword evidence="4" id="KW-1185">Reference proteome</keyword>
<keyword evidence="2" id="KW-0067">ATP-binding</keyword>
<evidence type="ECO:0000256" key="2">
    <source>
        <dbReference type="ARBA" id="ARBA00022840"/>
    </source>
</evidence>
<dbReference type="EMBL" id="JABCRE010000002">
    <property type="protein sequence ID" value="NMW31539.1"/>
    <property type="molecule type" value="Genomic_DNA"/>
</dbReference>
<dbReference type="GO" id="GO:0016887">
    <property type="term" value="F:ATP hydrolysis activity"/>
    <property type="evidence" value="ECO:0007669"/>
    <property type="project" value="InterPro"/>
</dbReference>
<dbReference type="RefSeq" id="WP_170011085.1">
    <property type="nucleotide sequence ID" value="NZ_JABCRE010000002.1"/>
</dbReference>
<evidence type="ECO:0000256" key="1">
    <source>
        <dbReference type="ARBA" id="ARBA00022741"/>
    </source>
</evidence>
<keyword evidence="3" id="KW-0131">Cell cycle</keyword>
<keyword evidence="1" id="KW-0547">Nucleotide-binding</keyword>
<dbReference type="Pfam" id="PF03969">
    <property type="entry name" value="AFG1_ATPase"/>
    <property type="match status" value="1"/>
</dbReference>
<dbReference type="SUPFAM" id="SSF52540">
    <property type="entry name" value="P-loop containing nucleoside triphosphate hydrolases"/>
    <property type="match status" value="1"/>
</dbReference>
<comment type="caution">
    <text evidence="3">The sequence shown here is derived from an EMBL/GenBank/DDBJ whole genome shotgun (WGS) entry which is preliminary data.</text>
</comment>
<dbReference type="InterPro" id="IPR005654">
    <property type="entry name" value="ATPase_AFG1-like"/>
</dbReference>